<accession>V9IGG4</accession>
<dbReference type="InterPro" id="IPR025660">
    <property type="entry name" value="Pept_his_AS"/>
</dbReference>
<dbReference type="Pfam" id="PF00112">
    <property type="entry name" value="Peptidase_C1"/>
    <property type="match status" value="1"/>
</dbReference>
<evidence type="ECO:0000259" key="3">
    <source>
        <dbReference type="SMART" id="SM00645"/>
    </source>
</evidence>
<dbReference type="Gene3D" id="3.90.70.10">
    <property type="entry name" value="Cysteine proteinases"/>
    <property type="match status" value="1"/>
</dbReference>
<dbReference type="InterPro" id="IPR039417">
    <property type="entry name" value="Peptidase_C1A_papain-like"/>
</dbReference>
<keyword evidence="2" id="KW-1015">Disulfide bond</keyword>
<comment type="similarity">
    <text evidence="1">Belongs to the peptidase C1 family.</text>
</comment>
<dbReference type="PROSITE" id="PS00640">
    <property type="entry name" value="THIOL_PROTEASE_ASN"/>
    <property type="match status" value="1"/>
</dbReference>
<dbReference type="InterPro" id="IPR000668">
    <property type="entry name" value="Peptidase_C1A_C"/>
</dbReference>
<name>V9IGG4_APICE</name>
<dbReference type="GO" id="GO:0008234">
    <property type="term" value="F:cysteine-type peptidase activity"/>
    <property type="evidence" value="ECO:0007669"/>
    <property type="project" value="InterPro"/>
</dbReference>
<dbReference type="SUPFAM" id="SSF54001">
    <property type="entry name" value="Cysteine proteinases"/>
    <property type="match status" value="1"/>
</dbReference>
<dbReference type="CDD" id="cd02248">
    <property type="entry name" value="Peptidase_C1A"/>
    <property type="match status" value="1"/>
</dbReference>
<dbReference type="InterPro" id="IPR013128">
    <property type="entry name" value="Peptidase_C1A"/>
</dbReference>
<dbReference type="InterPro" id="IPR038765">
    <property type="entry name" value="Papain-like_cys_pep_sf"/>
</dbReference>
<dbReference type="FunFam" id="3.90.70.10:FF:000332">
    <property type="entry name" value="Cathepsin L1"/>
    <property type="match status" value="1"/>
</dbReference>
<evidence type="ECO:0000313" key="4">
    <source>
        <dbReference type="EMBL" id="AEY60150.1"/>
    </source>
</evidence>
<protein>
    <submittedName>
        <fullName evidence="4">Cathepsin L</fullName>
    </submittedName>
</protein>
<organism evidence="4">
    <name type="scientific">Apis cerana</name>
    <name type="common">Indian honeybee</name>
    <dbReference type="NCBI Taxonomy" id="7461"/>
    <lineage>
        <taxon>Eukaryota</taxon>
        <taxon>Metazoa</taxon>
        <taxon>Ecdysozoa</taxon>
        <taxon>Arthropoda</taxon>
        <taxon>Hexapoda</taxon>
        <taxon>Insecta</taxon>
        <taxon>Pterygota</taxon>
        <taxon>Neoptera</taxon>
        <taxon>Endopterygota</taxon>
        <taxon>Hymenoptera</taxon>
        <taxon>Apocrita</taxon>
        <taxon>Aculeata</taxon>
        <taxon>Apoidea</taxon>
        <taxon>Anthophila</taxon>
        <taxon>Apidae</taxon>
        <taxon>Apis</taxon>
    </lineage>
</organism>
<proteinExistence type="evidence at transcript level"/>
<dbReference type="EMBL" id="JR046191">
    <property type="protein sequence ID" value="AEY60150.1"/>
    <property type="molecule type" value="mRNA"/>
</dbReference>
<reference evidence="4" key="1">
    <citation type="submission" date="2011-11" db="EMBL/GenBank/DDBJ databases">
        <title>Decoding the brain transcriptome of the Eastern honeybee (Apis cerana) based on pyrosequencing.</title>
        <authorList>
            <person name="Sun L."/>
            <person name="Zheng H."/>
            <person name="Wang Y."/>
            <person name="Xie X."/>
            <person name="Zhu Y."/>
            <person name="Gu W."/>
            <person name="Wang S."/>
        </authorList>
    </citation>
    <scope>NUCLEOTIDE SEQUENCE</scope>
    <source>
        <tissue evidence="4">Brain</tissue>
    </source>
</reference>
<dbReference type="InterPro" id="IPR025661">
    <property type="entry name" value="Pept_asp_AS"/>
</dbReference>
<evidence type="ECO:0000256" key="2">
    <source>
        <dbReference type="ARBA" id="ARBA00023157"/>
    </source>
</evidence>
<feature type="domain" description="Peptidase C1A papain C-terminal" evidence="3">
    <location>
        <begin position="2"/>
        <end position="179"/>
    </location>
</feature>
<dbReference type="PROSITE" id="PS00639">
    <property type="entry name" value="THIOL_PROTEASE_HIS"/>
    <property type="match status" value="1"/>
</dbReference>
<dbReference type="AlphaFoldDB" id="V9IGG4"/>
<dbReference type="GO" id="GO:0006508">
    <property type="term" value="P:proteolysis"/>
    <property type="evidence" value="ECO:0007669"/>
    <property type="project" value="InterPro"/>
</dbReference>
<evidence type="ECO:0000256" key="1">
    <source>
        <dbReference type="ARBA" id="ARBA00008455"/>
    </source>
</evidence>
<gene>
    <name evidence="4" type="ORF">ACCB07412</name>
</gene>
<sequence>MKYGKLVRLSQQALIDCSWGFGNNGCDGGEDFRSYQWIMKHGGLPTEDEYGGYLGQDGYCHVNNISMIAKITGYVNVTSGDANALKIAIAKHGPISVAIDASHKTFSFYSHGIYYEPTCGNTEESLDHAVLAVGYGKINGKDYWLIKNSWSNYWGNDGYILMSQEKNNCGVLTTPTYVTM</sequence>
<dbReference type="PANTHER" id="PTHR12411">
    <property type="entry name" value="CYSTEINE PROTEASE FAMILY C1-RELATED"/>
    <property type="match status" value="1"/>
</dbReference>
<dbReference type="SMART" id="SM00645">
    <property type="entry name" value="Pept_C1"/>
    <property type="match status" value="1"/>
</dbReference>